<comment type="catalytic activity">
    <reaction evidence="3">
        <text>N-acetyl-D-muramate 6-phosphate + H2O = N-acetyl-D-glucosamine 6-phosphate + (R)-lactate</text>
        <dbReference type="Rhea" id="RHEA:26410"/>
        <dbReference type="ChEBI" id="CHEBI:15377"/>
        <dbReference type="ChEBI" id="CHEBI:16004"/>
        <dbReference type="ChEBI" id="CHEBI:57513"/>
        <dbReference type="ChEBI" id="CHEBI:58722"/>
        <dbReference type="EC" id="4.2.1.126"/>
    </reaction>
</comment>
<protein>
    <recommendedName>
        <fullName evidence="3">N-acetylmuramic acid 6-phosphate etherase</fullName>
        <shortName evidence="3">MurNAc-6-P etherase</shortName>
        <ecNumber evidence="3">4.2.1.126</ecNumber>
    </recommendedName>
    <alternativeName>
        <fullName evidence="3">N-acetylmuramic acid 6-phosphate hydrolase</fullName>
    </alternativeName>
    <alternativeName>
        <fullName evidence="3">N-acetylmuramic acid 6-phosphate lyase</fullName>
    </alternativeName>
</protein>
<dbReference type="PROSITE" id="PS51464">
    <property type="entry name" value="SIS"/>
    <property type="match status" value="1"/>
</dbReference>
<dbReference type="CDD" id="cd05007">
    <property type="entry name" value="SIS_Etherase"/>
    <property type="match status" value="1"/>
</dbReference>
<dbReference type="Gene3D" id="1.10.8.1080">
    <property type="match status" value="1"/>
</dbReference>
<dbReference type="NCBIfam" id="TIGR00274">
    <property type="entry name" value="N-acetylmuramic acid 6-phosphate etherase"/>
    <property type="match status" value="1"/>
</dbReference>
<dbReference type="GO" id="GO:0097367">
    <property type="term" value="F:carbohydrate derivative binding"/>
    <property type="evidence" value="ECO:0007669"/>
    <property type="project" value="InterPro"/>
</dbReference>
<gene>
    <name evidence="3" type="primary">murQ</name>
    <name evidence="5" type="ORF">HM131_13025</name>
</gene>
<evidence type="ECO:0000256" key="1">
    <source>
        <dbReference type="ARBA" id="ARBA00023239"/>
    </source>
</evidence>
<dbReference type="GO" id="GO:0016803">
    <property type="term" value="F:ether hydrolase activity"/>
    <property type="evidence" value="ECO:0007669"/>
    <property type="project" value="TreeGrafter"/>
</dbReference>
<feature type="active site" description="Proton donor" evidence="3">
    <location>
        <position position="85"/>
    </location>
</feature>
<evidence type="ECO:0000313" key="5">
    <source>
        <dbReference type="EMBL" id="ARI77712.1"/>
    </source>
</evidence>
<dbReference type="PROSITE" id="PS01272">
    <property type="entry name" value="GCKR"/>
    <property type="match status" value="1"/>
</dbReference>
<keyword evidence="6" id="KW-1185">Reference proteome</keyword>
<comment type="pathway">
    <text evidence="3">Amino-sugar metabolism; N-acetylmuramate degradation.</text>
</comment>
<dbReference type="GO" id="GO:0009254">
    <property type="term" value="P:peptidoglycan turnover"/>
    <property type="evidence" value="ECO:0007669"/>
    <property type="project" value="TreeGrafter"/>
</dbReference>
<dbReference type="NCBIfam" id="NF009222">
    <property type="entry name" value="PRK12570.1"/>
    <property type="match status" value="1"/>
</dbReference>
<keyword evidence="2 3" id="KW-0119">Carbohydrate metabolism</keyword>
<dbReference type="PANTHER" id="PTHR10088">
    <property type="entry name" value="GLUCOKINASE REGULATORY PROTEIN"/>
    <property type="match status" value="1"/>
</dbReference>
<dbReference type="EMBL" id="CP020772">
    <property type="protein sequence ID" value="ARI77712.1"/>
    <property type="molecule type" value="Genomic_DNA"/>
</dbReference>
<dbReference type="RefSeq" id="WP_085030173.1">
    <property type="nucleotide sequence ID" value="NZ_CP020772.1"/>
</dbReference>
<reference evidence="5 6" key="1">
    <citation type="submission" date="2017-04" db="EMBL/GenBank/DDBJ databases">
        <title>The whole genome sequencing and assembly of Halobacillus mangrovi strain.</title>
        <authorList>
            <person name="Lee S.-J."/>
            <person name="Park M.-K."/>
            <person name="Kim J.-Y."/>
            <person name="Lee Y.-J."/>
            <person name="Yi H."/>
            <person name="Bahn Y.-S."/>
            <person name="Kim J.F."/>
            <person name="Lee D.-W."/>
        </authorList>
    </citation>
    <scope>NUCLEOTIDE SEQUENCE [LARGE SCALE GENOMIC DNA]</scope>
    <source>
        <strain evidence="5 6">KTB 131</strain>
    </source>
</reference>
<comment type="similarity">
    <text evidence="3">Belongs to the GCKR-like family. MurNAc-6-P etherase subfamily.</text>
</comment>
<dbReference type="NCBIfam" id="NF003915">
    <property type="entry name" value="PRK05441.1"/>
    <property type="match status" value="1"/>
</dbReference>
<evidence type="ECO:0000259" key="4">
    <source>
        <dbReference type="PROSITE" id="PS51464"/>
    </source>
</evidence>
<proteinExistence type="inferred from homology"/>
<dbReference type="KEGG" id="hmn:HM131_13025"/>
<organism evidence="5 6">
    <name type="scientific">Halobacillus mangrovi</name>
    <dbReference type="NCBI Taxonomy" id="402384"/>
    <lineage>
        <taxon>Bacteria</taxon>
        <taxon>Bacillati</taxon>
        <taxon>Bacillota</taxon>
        <taxon>Bacilli</taxon>
        <taxon>Bacillales</taxon>
        <taxon>Bacillaceae</taxon>
        <taxon>Halobacillus</taxon>
    </lineage>
</organism>
<dbReference type="STRING" id="402384.HM131_13025"/>
<dbReference type="GO" id="GO:0016835">
    <property type="term" value="F:carbon-oxygen lyase activity"/>
    <property type="evidence" value="ECO:0007669"/>
    <property type="project" value="UniProtKB-UniRule"/>
</dbReference>
<dbReference type="FunFam" id="3.40.50.10490:FF:000014">
    <property type="entry name" value="N-acetylmuramic acid 6-phosphate etherase"/>
    <property type="match status" value="1"/>
</dbReference>
<dbReference type="InterPro" id="IPR001347">
    <property type="entry name" value="SIS_dom"/>
</dbReference>
<dbReference type="PROSITE" id="PS50012">
    <property type="entry name" value="RCC1_3"/>
    <property type="match status" value="1"/>
</dbReference>
<dbReference type="InterPro" id="IPR046348">
    <property type="entry name" value="SIS_dom_sf"/>
</dbReference>
<dbReference type="GO" id="GO:0046348">
    <property type="term" value="P:amino sugar catabolic process"/>
    <property type="evidence" value="ECO:0007669"/>
    <property type="project" value="InterPro"/>
</dbReference>
<evidence type="ECO:0000313" key="6">
    <source>
        <dbReference type="Proteomes" id="UP000192527"/>
    </source>
</evidence>
<evidence type="ECO:0000256" key="2">
    <source>
        <dbReference type="ARBA" id="ARBA00023277"/>
    </source>
</evidence>
<feature type="active site" evidence="3">
    <location>
        <position position="116"/>
    </location>
</feature>
<dbReference type="Gene3D" id="3.40.50.10490">
    <property type="entry name" value="Glucose-6-phosphate isomerase like protein, domain 1"/>
    <property type="match status" value="1"/>
</dbReference>
<comment type="subunit">
    <text evidence="3">Homodimer.</text>
</comment>
<dbReference type="UniPathway" id="UPA00342"/>
<dbReference type="EC" id="4.2.1.126" evidence="3"/>
<dbReference type="OrthoDB" id="9813395at2"/>
<comment type="function">
    <text evidence="3">Specifically catalyzes the cleavage of the D-lactyl ether substituent of MurNAc 6-phosphate, producing GlcNAc 6-phosphate and D-lactate.</text>
</comment>
<dbReference type="InterPro" id="IPR005486">
    <property type="entry name" value="Glucokinase_regulatory_CS"/>
</dbReference>
<dbReference type="InterPro" id="IPR040190">
    <property type="entry name" value="MURQ/GCKR"/>
</dbReference>
<keyword evidence="1 3" id="KW-0456">Lyase</keyword>
<dbReference type="Pfam" id="PF22645">
    <property type="entry name" value="GKRP_SIS_N"/>
    <property type="match status" value="1"/>
</dbReference>
<dbReference type="PANTHER" id="PTHR10088:SF4">
    <property type="entry name" value="GLUCOKINASE REGULATORY PROTEIN"/>
    <property type="match status" value="1"/>
</dbReference>
<evidence type="ECO:0000256" key="3">
    <source>
        <dbReference type="HAMAP-Rule" id="MF_00068"/>
    </source>
</evidence>
<sequence>MTDVNDRLNTEMSNKKSERLHNFSTLEIIELMNEEDHVVPAVVKRALPQIEKVIDQAVEVVKNGGKLFYFGAGTSGRLGVLDASECPPTFGVPEDLVNGIIAGGDHALRYAIEGAEDSEEAGVADVGKHVSLNDMVIGIASSGRTPYVLGVIDAAKKLGVPTAGISCNHNAELSKVVDLPIELPVGAEVITGSTRLKAGTAQKMVLNMISSASMIKLGKVYNNLMINVQASNKKLRKRTLSIIQEITGVSEAEALRYSEQAQGDARVAILMVLLNADAEKAKEFLEEKSGNFAEVMNDLEKK</sequence>
<name>A0A1W5ZWM5_9BACI</name>
<comment type="miscellaneous">
    <text evidence="3">A lyase-type mechanism (elimination/hydration) is suggested for the cleavage of the lactyl ether bond of MurNAc 6-phosphate, with the formation of an alpha,beta-unsaturated aldehyde intermediate with (E)-stereochemistry, followed by the syn addition of water to give product.</text>
</comment>
<feature type="domain" description="SIS" evidence="4">
    <location>
        <begin position="57"/>
        <end position="219"/>
    </location>
</feature>
<dbReference type="HAMAP" id="MF_00068">
    <property type="entry name" value="MurQ"/>
    <property type="match status" value="1"/>
</dbReference>
<dbReference type="AlphaFoldDB" id="A0A1W5ZWM5"/>
<dbReference type="Proteomes" id="UP000192527">
    <property type="component" value="Chromosome"/>
</dbReference>
<dbReference type="InterPro" id="IPR000408">
    <property type="entry name" value="Reg_chr_condens"/>
</dbReference>
<dbReference type="InterPro" id="IPR005488">
    <property type="entry name" value="Etherase_MurQ"/>
</dbReference>
<dbReference type="SUPFAM" id="SSF53697">
    <property type="entry name" value="SIS domain"/>
    <property type="match status" value="1"/>
</dbReference>
<dbReference type="GO" id="GO:0097173">
    <property type="term" value="P:N-acetylmuramic acid catabolic process"/>
    <property type="evidence" value="ECO:0007669"/>
    <property type="project" value="UniProtKB-UniPathway"/>
</dbReference>
<accession>A0A1W5ZWM5</accession>